<dbReference type="Pfam" id="PF24534">
    <property type="entry name" value="HMA_PCA1"/>
    <property type="match status" value="1"/>
</dbReference>
<dbReference type="PANTHER" id="PTHR46594">
    <property type="entry name" value="P-TYPE CATION-TRANSPORTING ATPASE"/>
    <property type="match status" value="1"/>
</dbReference>
<dbReference type="RefSeq" id="XP_013253648.1">
    <property type="nucleotide sequence ID" value="XM_013398194.1"/>
</dbReference>
<dbReference type="EMBL" id="AMGV01000030">
    <property type="protein sequence ID" value="KEF51058.1"/>
    <property type="molecule type" value="Genomic_DNA"/>
</dbReference>
<dbReference type="SUPFAM" id="SSF81653">
    <property type="entry name" value="Calcium ATPase, transduction domain A"/>
    <property type="match status" value="1"/>
</dbReference>
<dbReference type="PANTHER" id="PTHR46594:SF4">
    <property type="entry name" value="P-TYPE CATION-TRANSPORTING ATPASE"/>
    <property type="match status" value="1"/>
</dbReference>
<dbReference type="GO" id="GO:0005524">
    <property type="term" value="F:ATP binding"/>
    <property type="evidence" value="ECO:0007669"/>
    <property type="project" value="UniProtKB-UniRule"/>
</dbReference>
<evidence type="ECO:0000256" key="7">
    <source>
        <dbReference type="RuleBase" id="RU362081"/>
    </source>
</evidence>
<keyword evidence="2 7" id="KW-0812">Transmembrane</keyword>
<dbReference type="Proteomes" id="UP000027920">
    <property type="component" value="Unassembled WGS sequence"/>
</dbReference>
<evidence type="ECO:0000256" key="1">
    <source>
        <dbReference type="ARBA" id="ARBA00004370"/>
    </source>
</evidence>
<dbReference type="Gene3D" id="2.70.150.10">
    <property type="entry name" value="Calcium-transporting ATPase, cytoplasmic transduction domain A"/>
    <property type="match status" value="1"/>
</dbReference>
<dbReference type="SUPFAM" id="SSF55008">
    <property type="entry name" value="HMA, heavy metal-associated domain"/>
    <property type="match status" value="1"/>
</dbReference>
<dbReference type="Gene3D" id="3.40.50.1000">
    <property type="entry name" value="HAD superfamily/HAD-like"/>
    <property type="match status" value="1"/>
</dbReference>
<dbReference type="GO" id="GO:0046872">
    <property type="term" value="F:metal ion binding"/>
    <property type="evidence" value="ECO:0007669"/>
    <property type="project" value="UniProtKB-KW"/>
</dbReference>
<feature type="domain" description="HMA" evidence="9">
    <location>
        <begin position="302"/>
        <end position="374"/>
    </location>
</feature>
<organism evidence="10 11">
    <name type="scientific">Exophiala aquamarina CBS 119918</name>
    <dbReference type="NCBI Taxonomy" id="1182545"/>
    <lineage>
        <taxon>Eukaryota</taxon>
        <taxon>Fungi</taxon>
        <taxon>Dikarya</taxon>
        <taxon>Ascomycota</taxon>
        <taxon>Pezizomycotina</taxon>
        <taxon>Eurotiomycetes</taxon>
        <taxon>Chaetothyriomycetidae</taxon>
        <taxon>Chaetothyriales</taxon>
        <taxon>Herpotrichiellaceae</taxon>
        <taxon>Exophiala</taxon>
    </lineage>
</organism>
<accession>A0A072NVI9</accession>
<dbReference type="Pfam" id="PF00702">
    <property type="entry name" value="Hydrolase"/>
    <property type="match status" value="1"/>
</dbReference>
<dbReference type="STRING" id="1182545.A0A072NVI9"/>
<gene>
    <name evidence="10" type="ORF">A1O9_12874</name>
</gene>
<keyword evidence="4" id="KW-1278">Translocase</keyword>
<dbReference type="Pfam" id="PF00403">
    <property type="entry name" value="HMA"/>
    <property type="match status" value="1"/>
</dbReference>
<evidence type="ECO:0000256" key="4">
    <source>
        <dbReference type="ARBA" id="ARBA00022967"/>
    </source>
</evidence>
<dbReference type="SUPFAM" id="SSF56784">
    <property type="entry name" value="HAD-like"/>
    <property type="match status" value="1"/>
</dbReference>
<evidence type="ECO:0000313" key="10">
    <source>
        <dbReference type="EMBL" id="KEF51058.1"/>
    </source>
</evidence>
<dbReference type="NCBIfam" id="TIGR01494">
    <property type="entry name" value="ATPase_P-type"/>
    <property type="match status" value="2"/>
</dbReference>
<dbReference type="PRINTS" id="PR00119">
    <property type="entry name" value="CATATPASE"/>
</dbReference>
<feature type="transmembrane region" description="Helical" evidence="7">
    <location>
        <begin position="1053"/>
        <end position="1072"/>
    </location>
</feature>
<dbReference type="InterPro" id="IPR056236">
    <property type="entry name" value="HMA_PCA1"/>
</dbReference>
<evidence type="ECO:0000256" key="2">
    <source>
        <dbReference type="ARBA" id="ARBA00022692"/>
    </source>
</evidence>
<dbReference type="GO" id="GO:0019829">
    <property type="term" value="F:ATPase-coupled monoatomic cation transmembrane transporter activity"/>
    <property type="evidence" value="ECO:0007669"/>
    <property type="project" value="InterPro"/>
</dbReference>
<feature type="transmembrane region" description="Helical" evidence="7">
    <location>
        <begin position="481"/>
        <end position="499"/>
    </location>
</feature>
<dbReference type="SFLD" id="SFLDG00002">
    <property type="entry name" value="C1.7:_P-type_atpase_like"/>
    <property type="match status" value="1"/>
</dbReference>
<dbReference type="InterPro" id="IPR023299">
    <property type="entry name" value="ATPase_P-typ_cyto_dom_N"/>
</dbReference>
<comment type="caution">
    <text evidence="10">The sequence shown here is derived from an EMBL/GenBank/DDBJ whole genome shotgun (WGS) entry which is preliminary data.</text>
</comment>
<keyword evidence="7" id="KW-0547">Nucleotide-binding</keyword>
<dbReference type="SUPFAM" id="SSF81660">
    <property type="entry name" value="Metal cation-transporting ATPase, ATP-binding domain N"/>
    <property type="match status" value="1"/>
</dbReference>
<dbReference type="NCBIfam" id="TIGR01525">
    <property type="entry name" value="ATPase-IB_hvy"/>
    <property type="match status" value="1"/>
</dbReference>
<sequence>MGLGLHLTSATSVSDTEPTPCDSHLKKAFDRYELLLKDLHCLCKDLIALGEKSCCLEPTSSQTSLISTKASEDIQNNELAPKAGTANAKGCKKSCCGDSTPGVKALRVATKTVTANEKGCTKNCCGSPTPTVKAPTLTAADHTKRDCCAKAIPTAAPASPTVDPNPAVKSCCKVSTEPTPSVLQDSCGRDNQFTLLGCESSRDVPPKKACCRKHDEELKKTCCSKDGEAPKIPTLGAVHADAYHPKGAVVQCSCTAKTGCCETDEKSETPVSSIAQITGGNDKHIGGLSRSVDLEKGIGGLEHLVISVQGMTCTGCETKLYKSILALPGAYNVRTSLVRAEAEFDLDLEASKGTVESTVQTLESMTDFACKQVIRRGGILDVIIAGAIQPFLNQELPEGIQKILKSGDHEAQIIYDPRVIGARDISRELLGPQDALASLKQSAMNASRRKFLVALWLTIFSAILTIPVLVLAWAPIPEHKITYGAVSLALATIVQFVVAGPFYPKALKALFFARMIEMDLLIVISTSTAYVFSIIAYACMVRGQPLEVESFFETSTLLITLIMCGRVATAYARDKAIGSVSVDSLQAATATILDEKDQEETIDCRLLQYGDIFKVYPDMIVPTDGTVFSGGTEVDESMVTGESDLVPKSIGSPLIAGSVNRTGTVTARLTRLPNENTIANISDMVNEANYSKPKIQEIADHVAGYFVPTILGITVAVFVIWIAIGKTIQGRSSNDAVVNALTYALSALIVSCPCAIGLAVPMVVVIAGDVAAKDGLVFRTGETITSARKVCHVIFDKTGTLTQGKPIVVSEICLNGPIATSRALTLALTRENKHPISAAVAAYLIEGDVERIGLSGLTAVVGKGVEANIPETNVKVRGGNVKWIGAEDNLEVQDLLSQKLTVFCVRRGPTLIAAYGLRDTLRPDAVQVISELRARGVEISIVSGDEENAVRAVADELGIPAVNVRSRYSPGDKKKYIEDLTTSSLKHLITLFIGDGTNDAPALAQASIGVHVNNGTEVARSASDAVLLTPSLQGILALVDLSKAVMHRIKFNFGWSFTYNTIAILLAAGAFVNVRIEPAYAGLGELISVFPVILAALHLKWR</sequence>
<keyword evidence="11" id="KW-1185">Reference proteome</keyword>
<dbReference type="InterPro" id="IPR008250">
    <property type="entry name" value="ATPase_P-typ_transduc_dom_A_sf"/>
</dbReference>
<keyword evidence="5 7" id="KW-1133">Transmembrane helix</keyword>
<dbReference type="GO" id="GO:0016020">
    <property type="term" value="C:membrane"/>
    <property type="evidence" value="ECO:0007669"/>
    <property type="project" value="UniProtKB-SubCell"/>
</dbReference>
<dbReference type="PROSITE" id="PS50846">
    <property type="entry name" value="HMA_2"/>
    <property type="match status" value="1"/>
</dbReference>
<feature type="transmembrane region" description="Helical" evidence="7">
    <location>
        <begin position="744"/>
        <end position="767"/>
    </location>
</feature>
<keyword evidence="7" id="KW-0067">ATP-binding</keyword>
<feature type="transmembrane region" description="Helical" evidence="7">
    <location>
        <begin position="1078"/>
        <end position="1099"/>
    </location>
</feature>
<dbReference type="GeneID" id="25287768"/>
<dbReference type="InterPro" id="IPR023298">
    <property type="entry name" value="ATPase_P-typ_TM_dom_sf"/>
</dbReference>
<dbReference type="InterPro" id="IPR059000">
    <property type="entry name" value="ATPase_P-type_domA"/>
</dbReference>
<feature type="region of interest" description="Disordered" evidence="8">
    <location>
        <begin position="1"/>
        <end position="20"/>
    </location>
</feature>
<dbReference type="AlphaFoldDB" id="A0A072NVI9"/>
<dbReference type="InterPro" id="IPR027256">
    <property type="entry name" value="P-typ_ATPase_IB"/>
</dbReference>
<dbReference type="CDD" id="cd00371">
    <property type="entry name" value="HMA"/>
    <property type="match status" value="1"/>
</dbReference>
<dbReference type="InterPro" id="IPR001757">
    <property type="entry name" value="P_typ_ATPase"/>
</dbReference>
<dbReference type="InterPro" id="IPR006121">
    <property type="entry name" value="HMA_dom"/>
</dbReference>
<protein>
    <recommendedName>
        <fullName evidence="9">HMA domain-containing protein</fullName>
    </recommendedName>
</protein>
<evidence type="ECO:0000313" key="11">
    <source>
        <dbReference type="Proteomes" id="UP000027920"/>
    </source>
</evidence>
<dbReference type="Pfam" id="PF00122">
    <property type="entry name" value="E1-E2_ATPase"/>
    <property type="match status" value="1"/>
</dbReference>
<evidence type="ECO:0000259" key="9">
    <source>
        <dbReference type="PROSITE" id="PS50846"/>
    </source>
</evidence>
<dbReference type="InterPro" id="IPR023214">
    <property type="entry name" value="HAD_sf"/>
</dbReference>
<dbReference type="SUPFAM" id="SSF81665">
    <property type="entry name" value="Calcium ATPase, transmembrane domain M"/>
    <property type="match status" value="1"/>
</dbReference>
<keyword evidence="6 7" id="KW-0472">Membrane</keyword>
<feature type="transmembrane region" description="Helical" evidence="7">
    <location>
        <begin position="702"/>
        <end position="724"/>
    </location>
</feature>
<dbReference type="PROSITE" id="PS00154">
    <property type="entry name" value="ATPASE_E1_E2"/>
    <property type="match status" value="1"/>
</dbReference>
<dbReference type="InterPro" id="IPR036163">
    <property type="entry name" value="HMA_dom_sf"/>
</dbReference>
<name>A0A072NVI9_9EURO</name>
<evidence type="ECO:0000256" key="6">
    <source>
        <dbReference type="ARBA" id="ARBA00023136"/>
    </source>
</evidence>
<dbReference type="GO" id="GO:0016887">
    <property type="term" value="F:ATP hydrolysis activity"/>
    <property type="evidence" value="ECO:0007669"/>
    <property type="project" value="InterPro"/>
</dbReference>
<dbReference type="InterPro" id="IPR044492">
    <property type="entry name" value="P_typ_ATPase_HD_dom"/>
</dbReference>
<feature type="compositionally biased region" description="Polar residues" evidence="8">
    <location>
        <begin position="8"/>
        <end position="17"/>
    </location>
</feature>
<dbReference type="NCBIfam" id="TIGR01511">
    <property type="entry name" value="ATPase-IB1_Cu"/>
    <property type="match status" value="1"/>
</dbReference>
<feature type="transmembrane region" description="Helical" evidence="7">
    <location>
        <begin position="451"/>
        <end position="475"/>
    </location>
</feature>
<dbReference type="VEuPathDB" id="FungiDB:A1O9_12874"/>
<evidence type="ECO:0000256" key="8">
    <source>
        <dbReference type="SAM" id="MobiDB-lite"/>
    </source>
</evidence>
<dbReference type="Gene3D" id="3.40.1110.10">
    <property type="entry name" value="Calcium-transporting ATPase, cytoplasmic domain N"/>
    <property type="match status" value="1"/>
</dbReference>
<reference evidence="10 11" key="1">
    <citation type="submission" date="2013-03" db="EMBL/GenBank/DDBJ databases">
        <title>The Genome Sequence of Exophiala aquamarina CBS 119918.</title>
        <authorList>
            <consortium name="The Broad Institute Genomics Platform"/>
            <person name="Cuomo C."/>
            <person name="de Hoog S."/>
            <person name="Gorbushina A."/>
            <person name="Walker B."/>
            <person name="Young S.K."/>
            <person name="Zeng Q."/>
            <person name="Gargeya S."/>
            <person name="Fitzgerald M."/>
            <person name="Haas B."/>
            <person name="Abouelleil A."/>
            <person name="Allen A.W."/>
            <person name="Alvarado L."/>
            <person name="Arachchi H.M."/>
            <person name="Berlin A.M."/>
            <person name="Chapman S.B."/>
            <person name="Gainer-Dewar J."/>
            <person name="Goldberg J."/>
            <person name="Griggs A."/>
            <person name="Gujja S."/>
            <person name="Hansen M."/>
            <person name="Howarth C."/>
            <person name="Imamovic A."/>
            <person name="Ireland A."/>
            <person name="Larimer J."/>
            <person name="McCowan C."/>
            <person name="Murphy C."/>
            <person name="Pearson M."/>
            <person name="Poon T.W."/>
            <person name="Priest M."/>
            <person name="Roberts A."/>
            <person name="Saif S."/>
            <person name="Shea T."/>
            <person name="Sisk P."/>
            <person name="Sykes S."/>
            <person name="Wortman J."/>
            <person name="Nusbaum C."/>
            <person name="Birren B."/>
        </authorList>
    </citation>
    <scope>NUCLEOTIDE SEQUENCE [LARGE SCALE GENOMIC DNA]</scope>
    <source>
        <strain evidence="10 11">CBS 119918</strain>
    </source>
</reference>
<dbReference type="HOGENOM" id="CLU_001771_0_0_1"/>
<dbReference type="Gene3D" id="3.30.70.100">
    <property type="match status" value="1"/>
</dbReference>
<keyword evidence="3 7" id="KW-0479">Metal-binding</keyword>
<dbReference type="OrthoDB" id="432719at2759"/>
<comment type="similarity">
    <text evidence="7">Belongs to the cation transport ATPase (P-type) (TC 3.A.3) family. Type IB subfamily.</text>
</comment>
<dbReference type="SFLD" id="SFLDS00003">
    <property type="entry name" value="Haloacid_Dehalogenase"/>
    <property type="match status" value="1"/>
</dbReference>
<evidence type="ECO:0000256" key="3">
    <source>
        <dbReference type="ARBA" id="ARBA00022723"/>
    </source>
</evidence>
<dbReference type="SFLD" id="SFLDF00027">
    <property type="entry name" value="p-type_atpase"/>
    <property type="match status" value="1"/>
</dbReference>
<evidence type="ECO:0000256" key="5">
    <source>
        <dbReference type="ARBA" id="ARBA00022989"/>
    </source>
</evidence>
<proteinExistence type="inferred from homology"/>
<dbReference type="InterPro" id="IPR036412">
    <property type="entry name" value="HAD-like_sf"/>
</dbReference>
<feature type="transmembrane region" description="Helical" evidence="7">
    <location>
        <begin position="520"/>
        <end position="538"/>
    </location>
</feature>
<dbReference type="InterPro" id="IPR018303">
    <property type="entry name" value="ATPase_P-typ_P_site"/>
</dbReference>
<comment type="subcellular location">
    <subcellularLocation>
        <location evidence="1 7">Membrane</location>
    </subcellularLocation>
</comment>